<dbReference type="AlphaFoldDB" id="A0A1M7T7R7"/>
<dbReference type="PIRSF" id="PIRSF003095">
    <property type="entry name" value="Trigger_factor"/>
    <property type="match status" value="1"/>
</dbReference>
<dbReference type="Gene3D" id="3.10.50.30">
    <property type="entry name" value="Transcription elongation factor, GreA/GreB, C-terminal domain"/>
    <property type="match status" value="1"/>
</dbReference>
<evidence type="ECO:0000256" key="1">
    <source>
        <dbReference type="ARBA" id="ARBA00000971"/>
    </source>
</evidence>
<keyword evidence="6" id="KW-0963">Cytoplasm</keyword>
<dbReference type="SUPFAM" id="SSF109998">
    <property type="entry name" value="Triger factor/SurA peptide-binding domain-like"/>
    <property type="match status" value="1"/>
</dbReference>
<dbReference type="InterPro" id="IPR005215">
    <property type="entry name" value="Trig_fac"/>
</dbReference>
<dbReference type="GO" id="GO:0003755">
    <property type="term" value="F:peptidyl-prolyl cis-trans isomerase activity"/>
    <property type="evidence" value="ECO:0007669"/>
    <property type="project" value="UniProtKB-KW"/>
</dbReference>
<dbReference type="RefSeq" id="WP_072760405.1">
    <property type="nucleotide sequence ID" value="NZ_FRDJ01000011.1"/>
</dbReference>
<evidence type="ECO:0000256" key="9">
    <source>
        <dbReference type="ARBA" id="ARBA00023235"/>
    </source>
</evidence>
<keyword evidence="8" id="KW-0143">Chaperone</keyword>
<evidence type="ECO:0000259" key="12">
    <source>
        <dbReference type="Pfam" id="PF05698"/>
    </source>
</evidence>
<name>A0A1M7T7R7_FERGO</name>
<evidence type="ECO:0000256" key="7">
    <source>
        <dbReference type="ARBA" id="ARBA00023110"/>
    </source>
</evidence>
<dbReference type="InterPro" id="IPR037041">
    <property type="entry name" value="Trigger_fac_C_sf"/>
</dbReference>
<gene>
    <name evidence="13" type="ORF">SAMN02745226_01668</name>
</gene>
<evidence type="ECO:0000256" key="6">
    <source>
        <dbReference type="ARBA" id="ARBA00022490"/>
    </source>
</evidence>
<dbReference type="InterPro" id="IPR008881">
    <property type="entry name" value="Trigger_fac_ribosome-bd_bac"/>
</dbReference>
<dbReference type="Proteomes" id="UP000184207">
    <property type="component" value="Unassembled WGS sequence"/>
</dbReference>
<dbReference type="Gene3D" id="1.10.3120.10">
    <property type="entry name" value="Trigger factor, C-terminal domain"/>
    <property type="match status" value="1"/>
</dbReference>
<dbReference type="GO" id="GO:0003677">
    <property type="term" value="F:DNA binding"/>
    <property type="evidence" value="ECO:0007669"/>
    <property type="project" value="InterPro"/>
</dbReference>
<comment type="catalytic activity">
    <reaction evidence="1">
        <text>[protein]-peptidylproline (omega=180) = [protein]-peptidylproline (omega=0)</text>
        <dbReference type="Rhea" id="RHEA:16237"/>
        <dbReference type="Rhea" id="RHEA-COMP:10747"/>
        <dbReference type="Rhea" id="RHEA-COMP:10748"/>
        <dbReference type="ChEBI" id="CHEBI:83833"/>
        <dbReference type="ChEBI" id="CHEBI:83834"/>
        <dbReference type="EC" id="5.2.1.8"/>
    </reaction>
</comment>
<dbReference type="InterPro" id="IPR036611">
    <property type="entry name" value="Trigger_fac_ribosome-bd_sf"/>
</dbReference>
<keyword evidence="9" id="KW-0413">Isomerase</keyword>
<organism evidence="13 14">
    <name type="scientific">Fervidobacterium gondwanense DSM 13020</name>
    <dbReference type="NCBI Taxonomy" id="1121883"/>
    <lineage>
        <taxon>Bacteria</taxon>
        <taxon>Thermotogati</taxon>
        <taxon>Thermotogota</taxon>
        <taxon>Thermotogae</taxon>
        <taxon>Thermotogales</taxon>
        <taxon>Fervidobacteriaceae</taxon>
        <taxon>Fervidobacterium</taxon>
    </lineage>
</organism>
<keyword evidence="7" id="KW-0697">Rotamase</keyword>
<reference evidence="14" key="1">
    <citation type="submission" date="2016-12" db="EMBL/GenBank/DDBJ databases">
        <authorList>
            <person name="Varghese N."/>
            <person name="Submissions S."/>
        </authorList>
    </citation>
    <scope>NUCLEOTIDE SEQUENCE [LARGE SCALE GENOMIC DNA]</scope>
    <source>
        <strain evidence="14">DSM 13020</strain>
    </source>
</reference>
<evidence type="ECO:0000259" key="11">
    <source>
        <dbReference type="Pfam" id="PF05697"/>
    </source>
</evidence>
<evidence type="ECO:0000313" key="13">
    <source>
        <dbReference type="EMBL" id="SHN66744.1"/>
    </source>
</evidence>
<protein>
    <recommendedName>
        <fullName evidence="5">Trigger factor</fullName>
        <ecNumber evidence="4">5.2.1.8</ecNumber>
    </recommendedName>
    <alternativeName>
        <fullName evidence="10">PPIase</fullName>
    </alternativeName>
</protein>
<dbReference type="STRING" id="1121883.SAMN02745226_01668"/>
<evidence type="ECO:0000256" key="4">
    <source>
        <dbReference type="ARBA" id="ARBA00013194"/>
    </source>
</evidence>
<dbReference type="InterPro" id="IPR008880">
    <property type="entry name" value="Trigger_fac_C"/>
</dbReference>
<evidence type="ECO:0000256" key="5">
    <source>
        <dbReference type="ARBA" id="ARBA00016902"/>
    </source>
</evidence>
<comment type="subcellular location">
    <subcellularLocation>
        <location evidence="2">Cytoplasm</location>
    </subcellularLocation>
</comment>
<evidence type="ECO:0000256" key="10">
    <source>
        <dbReference type="ARBA" id="ARBA00029986"/>
    </source>
</evidence>
<dbReference type="Gene3D" id="3.30.70.1050">
    <property type="entry name" value="Trigger factor ribosome-binding domain"/>
    <property type="match status" value="1"/>
</dbReference>
<dbReference type="SUPFAM" id="SSF102735">
    <property type="entry name" value="Trigger factor ribosome-binding domain"/>
    <property type="match status" value="1"/>
</dbReference>
<dbReference type="Pfam" id="PF05698">
    <property type="entry name" value="Trigger_C"/>
    <property type="match status" value="1"/>
</dbReference>
<evidence type="ECO:0000313" key="14">
    <source>
        <dbReference type="Proteomes" id="UP000184207"/>
    </source>
</evidence>
<dbReference type="GO" id="GO:0006457">
    <property type="term" value="P:protein folding"/>
    <property type="evidence" value="ECO:0007669"/>
    <property type="project" value="InterPro"/>
</dbReference>
<evidence type="ECO:0000256" key="8">
    <source>
        <dbReference type="ARBA" id="ARBA00023186"/>
    </source>
</evidence>
<feature type="domain" description="Trigger factor C-terminal" evidence="12">
    <location>
        <begin position="255"/>
        <end position="409"/>
    </location>
</feature>
<dbReference type="InterPro" id="IPR036953">
    <property type="entry name" value="GreA/GreB_C_sf"/>
</dbReference>
<dbReference type="GO" id="GO:0005737">
    <property type="term" value="C:cytoplasm"/>
    <property type="evidence" value="ECO:0007669"/>
    <property type="project" value="UniProtKB-SubCell"/>
</dbReference>
<keyword evidence="14" id="KW-1185">Reference proteome</keyword>
<dbReference type="InterPro" id="IPR027304">
    <property type="entry name" value="Trigger_fact/SurA_dom_sf"/>
</dbReference>
<dbReference type="EMBL" id="FRDJ01000011">
    <property type="protein sequence ID" value="SHN66744.1"/>
    <property type="molecule type" value="Genomic_DNA"/>
</dbReference>
<dbReference type="EC" id="5.2.1.8" evidence="4"/>
<sequence length="429" mass="50023">MEVKEISKEENVIIREYTFDSADIKRLEDKTVEELNKRKYHIEGFRPGRVPKEVYKLRLKEAFYDIYIADEAIKEAEKELDKESVNLLLPPVVADVKVTPEGGKVTVELHLEPEVNFDPAQLKIRKAKEEEVLEGYVDMRVKYVIEEHAILEPKEEEAKEGDMVKVKETVLLGEKKVRDGEEREYVLLKDDERDVVKQLYGKKKGDVVEFEKTFEKGEEKIVYKYILEVQEVYNRILPELTDEFVKSLAVENVETVDQLKDKFKSEGKEIYDRELGDSYRVQIIDQIPSIAQINISERTIQRAVENIIDNLKEEGKYDAYVQNYGSEEKLVEELRSYYINMIKKDLVVKKVAEENDIKVDNEDIKAYAERVSVEWGVSPDRAEAIIKGRQDIRNEVIMEIVESKVAKILSEKAQIEEVSFKEKEEGKEE</sequence>
<proteinExistence type="inferred from homology"/>
<evidence type="ECO:0000256" key="3">
    <source>
        <dbReference type="ARBA" id="ARBA00005464"/>
    </source>
</evidence>
<comment type="similarity">
    <text evidence="3">Belongs to the FKBP-type PPIase family. Tig subfamily.</text>
</comment>
<dbReference type="Pfam" id="PF05697">
    <property type="entry name" value="Trigger_N"/>
    <property type="match status" value="1"/>
</dbReference>
<feature type="domain" description="Trigger factor ribosome-binding bacterial" evidence="11">
    <location>
        <begin position="1"/>
        <end position="142"/>
    </location>
</feature>
<dbReference type="GO" id="GO:0032784">
    <property type="term" value="P:regulation of DNA-templated transcription elongation"/>
    <property type="evidence" value="ECO:0007669"/>
    <property type="project" value="InterPro"/>
</dbReference>
<dbReference type="GO" id="GO:0015031">
    <property type="term" value="P:protein transport"/>
    <property type="evidence" value="ECO:0007669"/>
    <property type="project" value="InterPro"/>
</dbReference>
<dbReference type="OrthoDB" id="9767721at2"/>
<evidence type="ECO:0000256" key="2">
    <source>
        <dbReference type="ARBA" id="ARBA00004496"/>
    </source>
</evidence>
<dbReference type="SUPFAM" id="SSF54534">
    <property type="entry name" value="FKBP-like"/>
    <property type="match status" value="1"/>
</dbReference>
<accession>A0A1M7T7R7</accession>